<dbReference type="PATRIC" id="fig|1122152.4.peg.1228"/>
<reference evidence="1 2" key="1">
    <citation type="journal article" date="2015" name="Genome Announc.">
        <title>Expanding the biotechnology potential of lactobacilli through comparative genomics of 213 strains and associated genera.</title>
        <authorList>
            <person name="Sun Z."/>
            <person name="Harris H.M."/>
            <person name="McCann A."/>
            <person name="Guo C."/>
            <person name="Argimon S."/>
            <person name="Zhang W."/>
            <person name="Yang X."/>
            <person name="Jeffery I.B."/>
            <person name="Cooney J.C."/>
            <person name="Kagawa T.F."/>
            <person name="Liu W."/>
            <person name="Song Y."/>
            <person name="Salvetti E."/>
            <person name="Wrobel A."/>
            <person name="Rasinkangas P."/>
            <person name="Parkhill J."/>
            <person name="Rea M.C."/>
            <person name="O'Sullivan O."/>
            <person name="Ritari J."/>
            <person name="Douillard F.P."/>
            <person name="Paul Ross R."/>
            <person name="Yang R."/>
            <person name="Briner A.E."/>
            <person name="Felis G.E."/>
            <person name="de Vos W.M."/>
            <person name="Barrangou R."/>
            <person name="Klaenhammer T.R."/>
            <person name="Caufield P.W."/>
            <person name="Cui Y."/>
            <person name="Zhang H."/>
            <person name="O'Toole P.W."/>
        </authorList>
    </citation>
    <scope>NUCLEOTIDE SEQUENCE [LARGE SCALE GENOMIC DNA]</scope>
    <source>
        <strain evidence="1 2">DSM 15354</strain>
    </source>
</reference>
<dbReference type="AlphaFoldDB" id="A0A0R1S9Z5"/>
<gene>
    <name evidence="1" type="ORF">FC23_GL001195</name>
</gene>
<protein>
    <submittedName>
        <fullName evidence="1">Uncharacterized protein</fullName>
    </submittedName>
</protein>
<dbReference type="RefSeq" id="WP_027825091.1">
    <property type="nucleotide sequence ID" value="NZ_AUEI01000008.1"/>
</dbReference>
<organism evidence="1 2">
    <name type="scientific">Lactobacillus psittaci DSM 15354</name>
    <dbReference type="NCBI Taxonomy" id="1122152"/>
    <lineage>
        <taxon>Bacteria</taxon>
        <taxon>Bacillati</taxon>
        <taxon>Bacillota</taxon>
        <taxon>Bacilli</taxon>
        <taxon>Lactobacillales</taxon>
        <taxon>Lactobacillaceae</taxon>
        <taxon>Lactobacillus</taxon>
    </lineage>
</organism>
<sequence>MTKKIELDPEIERLVSTYCDKMHLDFNSLTNKALKYYIVNKLSSKEVRQAKRNNEPDTKLINDLFQSNYGPWIND</sequence>
<name>A0A0R1S9Z5_9LACO</name>
<accession>A0A0R1S9Z5</accession>
<dbReference type="Proteomes" id="UP000051931">
    <property type="component" value="Unassembled WGS sequence"/>
</dbReference>
<proteinExistence type="predicted"/>
<dbReference type="EMBL" id="AZFB01000006">
    <property type="protein sequence ID" value="KRL63011.1"/>
    <property type="molecule type" value="Genomic_DNA"/>
</dbReference>
<comment type="caution">
    <text evidence="1">The sequence shown here is derived from an EMBL/GenBank/DDBJ whole genome shotgun (WGS) entry which is preliminary data.</text>
</comment>
<keyword evidence="2" id="KW-1185">Reference proteome</keyword>
<evidence type="ECO:0000313" key="1">
    <source>
        <dbReference type="EMBL" id="KRL63011.1"/>
    </source>
</evidence>
<evidence type="ECO:0000313" key="2">
    <source>
        <dbReference type="Proteomes" id="UP000051931"/>
    </source>
</evidence>
<dbReference type="STRING" id="1122152.GCA_000425905_01126"/>
<dbReference type="OrthoDB" id="2314422at2"/>